<reference evidence="1" key="1">
    <citation type="submission" date="2018-02" db="EMBL/GenBank/DDBJ databases">
        <title>Rhizophora mucronata_Transcriptome.</title>
        <authorList>
            <person name="Meera S.P."/>
            <person name="Sreeshan A."/>
            <person name="Augustine A."/>
        </authorList>
    </citation>
    <scope>NUCLEOTIDE SEQUENCE</scope>
    <source>
        <tissue evidence="1">Leaf</tissue>
    </source>
</reference>
<dbReference type="EMBL" id="GGEC01028649">
    <property type="protein sequence ID" value="MBX09133.1"/>
    <property type="molecule type" value="Transcribed_RNA"/>
</dbReference>
<accession>A0A2P2KTX5</accession>
<evidence type="ECO:0000313" key="1">
    <source>
        <dbReference type="EMBL" id="MBX09133.1"/>
    </source>
</evidence>
<protein>
    <submittedName>
        <fullName evidence="1">Uncharacterized protein</fullName>
    </submittedName>
</protein>
<organism evidence="1">
    <name type="scientific">Rhizophora mucronata</name>
    <name type="common">Asiatic mangrove</name>
    <dbReference type="NCBI Taxonomy" id="61149"/>
    <lineage>
        <taxon>Eukaryota</taxon>
        <taxon>Viridiplantae</taxon>
        <taxon>Streptophyta</taxon>
        <taxon>Embryophyta</taxon>
        <taxon>Tracheophyta</taxon>
        <taxon>Spermatophyta</taxon>
        <taxon>Magnoliopsida</taxon>
        <taxon>eudicotyledons</taxon>
        <taxon>Gunneridae</taxon>
        <taxon>Pentapetalae</taxon>
        <taxon>rosids</taxon>
        <taxon>fabids</taxon>
        <taxon>Malpighiales</taxon>
        <taxon>Rhizophoraceae</taxon>
        <taxon>Rhizophora</taxon>
    </lineage>
</organism>
<proteinExistence type="predicted"/>
<dbReference type="AlphaFoldDB" id="A0A2P2KTX5"/>
<sequence>MAIDRNFLNISFQFSIETISRILIMLAHF</sequence>
<name>A0A2P2KTX5_RHIMU</name>